<organism evidence="2">
    <name type="scientific">viral metagenome</name>
    <dbReference type="NCBI Taxonomy" id="1070528"/>
    <lineage>
        <taxon>unclassified sequences</taxon>
        <taxon>metagenomes</taxon>
        <taxon>organismal metagenomes</taxon>
    </lineage>
</organism>
<dbReference type="EMBL" id="MN739894">
    <property type="protein sequence ID" value="QHT76303.1"/>
    <property type="molecule type" value="Genomic_DNA"/>
</dbReference>
<keyword evidence="1" id="KW-1133">Transmembrane helix</keyword>
<feature type="transmembrane region" description="Helical" evidence="1">
    <location>
        <begin position="74"/>
        <end position="95"/>
    </location>
</feature>
<feature type="transmembrane region" description="Helical" evidence="1">
    <location>
        <begin position="20"/>
        <end position="37"/>
    </location>
</feature>
<feature type="transmembrane region" description="Helical" evidence="1">
    <location>
        <begin position="49"/>
        <end position="68"/>
    </location>
</feature>
<evidence type="ECO:0000313" key="2">
    <source>
        <dbReference type="EMBL" id="QHT76303.1"/>
    </source>
</evidence>
<accession>A0A6C0H8H3</accession>
<keyword evidence="1" id="KW-0472">Membrane</keyword>
<evidence type="ECO:0000256" key="1">
    <source>
        <dbReference type="SAM" id="Phobius"/>
    </source>
</evidence>
<reference evidence="2" key="1">
    <citation type="journal article" date="2020" name="Nature">
        <title>Giant virus diversity and host interactions through global metagenomics.</title>
        <authorList>
            <person name="Schulz F."/>
            <person name="Roux S."/>
            <person name="Paez-Espino D."/>
            <person name="Jungbluth S."/>
            <person name="Walsh D.A."/>
            <person name="Denef V.J."/>
            <person name="McMahon K.D."/>
            <person name="Konstantinidis K.T."/>
            <person name="Eloe-Fadrosh E.A."/>
            <person name="Kyrpides N.C."/>
            <person name="Woyke T."/>
        </authorList>
    </citation>
    <scope>NUCLEOTIDE SEQUENCE</scope>
    <source>
        <strain evidence="2">GVMAG-M-3300023179-73</strain>
    </source>
</reference>
<proteinExistence type="predicted"/>
<keyword evidence="1" id="KW-0812">Transmembrane</keyword>
<sequence>MDLLSSSSSVAKTYVNKALANPYIMAVLKLSLALYATQLAPRLPSSVSALFSNTFVKIGALTLIAYFSEVDFQLAILLAVIFVFGTNLVAGRGILESFADFDANAKSDSKFKLIEPKAVVYPGCHKITLADLQNAFEGDNIKMQDAVTYAFNELLAKTETKSGKEKLMKIAYATGLPYNVQFNDENAPYIATILVYNGFVFGGECVAPK</sequence>
<name>A0A6C0H8H3_9ZZZZ</name>
<protein>
    <submittedName>
        <fullName evidence="2">Uncharacterized protein</fullName>
    </submittedName>
</protein>
<dbReference type="AlphaFoldDB" id="A0A6C0H8H3"/>